<feature type="transmembrane region" description="Helical" evidence="1">
    <location>
        <begin position="115"/>
        <end position="136"/>
    </location>
</feature>
<reference evidence="2" key="1">
    <citation type="journal article" date="2019" name="bioRxiv">
        <title>The Genome of the Zebra Mussel, Dreissena polymorpha: A Resource for Invasive Species Research.</title>
        <authorList>
            <person name="McCartney M.A."/>
            <person name="Auch B."/>
            <person name="Kono T."/>
            <person name="Mallez S."/>
            <person name="Zhang Y."/>
            <person name="Obille A."/>
            <person name="Becker A."/>
            <person name="Abrahante J.E."/>
            <person name="Garbe J."/>
            <person name="Badalamenti J.P."/>
            <person name="Herman A."/>
            <person name="Mangelson H."/>
            <person name="Liachko I."/>
            <person name="Sullivan S."/>
            <person name="Sone E.D."/>
            <person name="Koren S."/>
            <person name="Silverstein K.A.T."/>
            <person name="Beckman K.B."/>
            <person name="Gohl D.M."/>
        </authorList>
    </citation>
    <scope>NUCLEOTIDE SEQUENCE</scope>
    <source>
        <strain evidence="2">Duluth1</strain>
        <tissue evidence="2">Whole animal</tissue>
    </source>
</reference>
<proteinExistence type="predicted"/>
<dbReference type="AlphaFoldDB" id="A0A9D4MG96"/>
<accession>A0A9D4MG96</accession>
<evidence type="ECO:0000313" key="2">
    <source>
        <dbReference type="EMBL" id="KAH3875569.1"/>
    </source>
</evidence>
<evidence type="ECO:0000256" key="1">
    <source>
        <dbReference type="SAM" id="Phobius"/>
    </source>
</evidence>
<reference evidence="2" key="2">
    <citation type="submission" date="2020-11" db="EMBL/GenBank/DDBJ databases">
        <authorList>
            <person name="McCartney M.A."/>
            <person name="Auch B."/>
            <person name="Kono T."/>
            <person name="Mallez S."/>
            <person name="Becker A."/>
            <person name="Gohl D.M."/>
            <person name="Silverstein K.A.T."/>
            <person name="Koren S."/>
            <person name="Bechman K.B."/>
            <person name="Herman A."/>
            <person name="Abrahante J.E."/>
            <person name="Garbe J."/>
        </authorList>
    </citation>
    <scope>NUCLEOTIDE SEQUENCE</scope>
    <source>
        <strain evidence="2">Duluth1</strain>
        <tissue evidence="2">Whole animal</tissue>
    </source>
</reference>
<keyword evidence="1" id="KW-1133">Transmembrane helix</keyword>
<comment type="caution">
    <text evidence="2">The sequence shown here is derived from an EMBL/GenBank/DDBJ whole genome shotgun (WGS) entry which is preliminary data.</text>
</comment>
<organism evidence="2 3">
    <name type="scientific">Dreissena polymorpha</name>
    <name type="common">Zebra mussel</name>
    <name type="synonym">Mytilus polymorpha</name>
    <dbReference type="NCBI Taxonomy" id="45954"/>
    <lineage>
        <taxon>Eukaryota</taxon>
        <taxon>Metazoa</taxon>
        <taxon>Spiralia</taxon>
        <taxon>Lophotrochozoa</taxon>
        <taxon>Mollusca</taxon>
        <taxon>Bivalvia</taxon>
        <taxon>Autobranchia</taxon>
        <taxon>Heteroconchia</taxon>
        <taxon>Euheterodonta</taxon>
        <taxon>Imparidentia</taxon>
        <taxon>Neoheterodontei</taxon>
        <taxon>Myida</taxon>
        <taxon>Dreissenoidea</taxon>
        <taxon>Dreissenidae</taxon>
        <taxon>Dreissena</taxon>
    </lineage>
</organism>
<keyword evidence="1" id="KW-0812">Transmembrane</keyword>
<keyword evidence="1" id="KW-0472">Membrane</keyword>
<dbReference type="EMBL" id="JAIWYP010000002">
    <property type="protein sequence ID" value="KAH3875569.1"/>
    <property type="molecule type" value="Genomic_DNA"/>
</dbReference>
<name>A0A9D4MG96_DREPO</name>
<evidence type="ECO:0000313" key="3">
    <source>
        <dbReference type="Proteomes" id="UP000828390"/>
    </source>
</evidence>
<dbReference type="Proteomes" id="UP000828390">
    <property type="component" value="Unassembled WGS sequence"/>
</dbReference>
<sequence length="251" mass="29223">MIDLLIETGREDFICKYKRPQVTTWNGVCECIFAIPRCFVTNDLMAGLFVVNYTMTGGKLKITNATDEFHGTYFCYKTRNVSDNVSIEIAEDCINTNTASSIDYSKPTTAFPTGLIATAIVCLLVIIVILGIWIMVKRNALNARTRIREHLSRVHFRRFFGRRRQRYDISTTPNAYWYNGRSQEGQMQTRGISMYYPPGEQDQIYWGHLRRNLGMRIHPFQMQGIMRLYDLSVADQRYTIRNMPLMRRSSH</sequence>
<protein>
    <submittedName>
        <fullName evidence="2">Uncharacterized protein</fullName>
    </submittedName>
</protein>
<keyword evidence="3" id="KW-1185">Reference proteome</keyword>
<gene>
    <name evidence="2" type="ORF">DPMN_038837</name>
</gene>